<proteinExistence type="predicted"/>
<dbReference type="Gene3D" id="4.10.240.10">
    <property type="entry name" value="Zn(2)-C6 fungal-type DNA-binding domain"/>
    <property type="match status" value="1"/>
</dbReference>
<evidence type="ECO:0000256" key="1">
    <source>
        <dbReference type="ARBA" id="ARBA00023242"/>
    </source>
</evidence>
<dbReference type="SUPFAM" id="SSF57701">
    <property type="entry name" value="Zn2/Cys6 DNA-binding domain"/>
    <property type="match status" value="1"/>
</dbReference>
<protein>
    <recommendedName>
        <fullName evidence="2">Zn(2)-C6 fungal-type domain-containing protein</fullName>
    </recommendedName>
</protein>
<dbReference type="PANTHER" id="PTHR38111">
    <property type="entry name" value="ZN(2)-C6 FUNGAL-TYPE DOMAIN-CONTAINING PROTEIN-RELATED"/>
    <property type="match status" value="1"/>
</dbReference>
<dbReference type="EMBL" id="CAWUHD010000112">
    <property type="protein sequence ID" value="CAK7232527.1"/>
    <property type="molecule type" value="Genomic_DNA"/>
</dbReference>
<organism evidence="3 4">
    <name type="scientific">Sporothrix eucalyptigena</name>
    <dbReference type="NCBI Taxonomy" id="1812306"/>
    <lineage>
        <taxon>Eukaryota</taxon>
        <taxon>Fungi</taxon>
        <taxon>Dikarya</taxon>
        <taxon>Ascomycota</taxon>
        <taxon>Pezizomycotina</taxon>
        <taxon>Sordariomycetes</taxon>
        <taxon>Sordariomycetidae</taxon>
        <taxon>Ophiostomatales</taxon>
        <taxon>Ophiostomataceae</taxon>
        <taxon>Sporothrix</taxon>
    </lineage>
</organism>
<accession>A0ABP0CK98</accession>
<reference evidence="3 4" key="1">
    <citation type="submission" date="2024-01" db="EMBL/GenBank/DDBJ databases">
        <authorList>
            <person name="Allen C."/>
            <person name="Tagirdzhanova G."/>
        </authorList>
    </citation>
    <scope>NUCLEOTIDE SEQUENCE [LARGE SCALE GENOMIC DNA]</scope>
</reference>
<evidence type="ECO:0000313" key="3">
    <source>
        <dbReference type="EMBL" id="CAK7232527.1"/>
    </source>
</evidence>
<dbReference type="Proteomes" id="UP001642482">
    <property type="component" value="Unassembled WGS sequence"/>
</dbReference>
<dbReference type="PROSITE" id="PS00463">
    <property type="entry name" value="ZN2_CY6_FUNGAL_1"/>
    <property type="match status" value="1"/>
</dbReference>
<name>A0ABP0CK98_9PEZI</name>
<dbReference type="Pfam" id="PF00172">
    <property type="entry name" value="Zn_clus"/>
    <property type="match status" value="1"/>
</dbReference>
<dbReference type="InterPro" id="IPR001138">
    <property type="entry name" value="Zn2Cys6_DnaBD"/>
</dbReference>
<dbReference type="SMART" id="SM00066">
    <property type="entry name" value="GAL4"/>
    <property type="match status" value="1"/>
</dbReference>
<keyword evidence="1" id="KW-0539">Nucleus</keyword>
<feature type="domain" description="Zn(2)-C6 fungal-type" evidence="2">
    <location>
        <begin position="12"/>
        <end position="41"/>
    </location>
</feature>
<gene>
    <name evidence="3" type="ORF">SEUCBS140593_008290</name>
</gene>
<keyword evidence="4" id="KW-1185">Reference proteome</keyword>
<dbReference type="CDD" id="cd00067">
    <property type="entry name" value="GAL4"/>
    <property type="match status" value="1"/>
</dbReference>
<evidence type="ECO:0000313" key="4">
    <source>
        <dbReference type="Proteomes" id="UP001642482"/>
    </source>
</evidence>
<dbReference type="PROSITE" id="PS50048">
    <property type="entry name" value="ZN2_CY6_FUNGAL_2"/>
    <property type="match status" value="1"/>
</dbReference>
<dbReference type="PANTHER" id="PTHR38111:SF9">
    <property type="entry name" value="ZN(2)-C6 FUNGAL-TYPE DOMAIN-CONTAINING PROTEIN"/>
    <property type="match status" value="1"/>
</dbReference>
<dbReference type="InterPro" id="IPR053178">
    <property type="entry name" value="Osmoadaptation_assoc"/>
</dbReference>
<dbReference type="InterPro" id="IPR036864">
    <property type="entry name" value="Zn2-C6_fun-type_DNA-bd_sf"/>
</dbReference>
<comment type="caution">
    <text evidence="3">The sequence shown here is derived from an EMBL/GenBank/DDBJ whole genome shotgun (WGS) entry which is preliminary data.</text>
</comment>
<sequence length="519" mass="56546">MAGTGDQQQQRACRNCTAGRISCDFVKPQCTSCQLSGRQCTGAGRALVFKTTSPWTAKRRQAASTSTQTAFIMSAPSTTTPVTQSRAAASLTSTAEQDRHVGFFWNVYLPNGERFPDEASQYTTCGWTCIARDICDKKNDEIAAVVRLAITANSLCMLGSQHREPHMIKDGQKVYGKALLHMRSALQRPPTLMDNKLALIIASRLLTVFTILFGGHDPAGQPTVQLTTQGKAWAGLNSGEMALVLSSPPAAYQGGGAHQVFVDTRLNLFLPSLIAKARTTLAEPAWMTEPWCVVLKTPLDQLVDLLAHIPALAEDMVVVNTSDLSKRAKTEAKRALRPRFLSFAADMRRWFDNVVPSLGMDELLASHRKSRKKKTTIDVLDLAKAHTLIVFWATVLHFRRGSLQELIVETEELPSAFVNVQATRYNMLKVLSSVFFPSGSGSGSSSSSRGCWYSVNMALFPLRTLLGTIGDNSADGEQFPLSPTEVELMTGIANECKARGVASFLDSMGRYVSAADGKD</sequence>
<evidence type="ECO:0000259" key="2">
    <source>
        <dbReference type="PROSITE" id="PS50048"/>
    </source>
</evidence>